<reference evidence="3" key="1">
    <citation type="submission" date="2025-08" db="UniProtKB">
        <authorList>
            <consortium name="RefSeq"/>
        </authorList>
    </citation>
    <scope>IDENTIFICATION</scope>
</reference>
<name>A0A8B7ZKI1_ACAPL</name>
<feature type="compositionally biased region" description="Basic residues" evidence="1">
    <location>
        <begin position="23"/>
        <end position="33"/>
    </location>
</feature>
<proteinExistence type="predicted"/>
<dbReference type="RefSeq" id="XP_022105999.1">
    <property type="nucleotide sequence ID" value="XM_022250307.1"/>
</dbReference>
<evidence type="ECO:0000313" key="2">
    <source>
        <dbReference type="Proteomes" id="UP000694845"/>
    </source>
</evidence>
<gene>
    <name evidence="3" type="primary">LOC110987517</name>
</gene>
<dbReference type="KEGG" id="aplc:110987517"/>
<dbReference type="Proteomes" id="UP000694845">
    <property type="component" value="Unplaced"/>
</dbReference>
<evidence type="ECO:0000313" key="3">
    <source>
        <dbReference type="RefSeq" id="XP_022105999.1"/>
    </source>
</evidence>
<dbReference type="GeneID" id="110987517"/>
<feature type="region of interest" description="Disordered" evidence="1">
    <location>
        <begin position="1"/>
        <end position="124"/>
    </location>
</feature>
<dbReference type="AlphaFoldDB" id="A0A8B7ZKI1"/>
<feature type="compositionally biased region" description="Basic residues" evidence="1">
    <location>
        <begin position="62"/>
        <end position="73"/>
    </location>
</feature>
<organism evidence="2 3">
    <name type="scientific">Acanthaster planci</name>
    <name type="common">Crown-of-thorns starfish</name>
    <dbReference type="NCBI Taxonomy" id="133434"/>
    <lineage>
        <taxon>Eukaryota</taxon>
        <taxon>Metazoa</taxon>
        <taxon>Echinodermata</taxon>
        <taxon>Eleutherozoa</taxon>
        <taxon>Asterozoa</taxon>
        <taxon>Asteroidea</taxon>
        <taxon>Valvatacea</taxon>
        <taxon>Valvatida</taxon>
        <taxon>Acanthasteridae</taxon>
        <taxon>Acanthaster</taxon>
    </lineage>
</organism>
<protein>
    <submittedName>
        <fullName evidence="3">Nucleolar RNA helicase 2-like</fullName>
    </submittedName>
</protein>
<evidence type="ECO:0000256" key="1">
    <source>
        <dbReference type="SAM" id="MobiDB-lite"/>
    </source>
</evidence>
<accession>A0A8B7ZKI1</accession>
<keyword evidence="2" id="KW-1185">Reference proteome</keyword>
<sequence length="192" mass="21637">MPCAAPRMDNLIVQAVGSDAEKKKTKTKRKKHKEEKPTPEKTTVAVVNGHASPIQEKVKEEKKKKKTTCKKRKLDAGSDEGGNSSVTLKKSKDDHSEEDDTSITVQNAPELSPEEKEGAFENFRISPKTVQLLRGNNGQEERQFDAEMEVRCIRENMQDALKVPRQNEAFDVRTLNKHSPKEMVDGGIIRNR</sequence>